<dbReference type="RefSeq" id="WP_382401715.1">
    <property type="nucleotide sequence ID" value="NZ_JBHSWH010000001.1"/>
</dbReference>
<keyword evidence="4" id="KW-1185">Reference proteome</keyword>
<evidence type="ECO:0000256" key="1">
    <source>
        <dbReference type="SAM" id="Phobius"/>
    </source>
</evidence>
<evidence type="ECO:0000259" key="2">
    <source>
        <dbReference type="Pfam" id="PF03372"/>
    </source>
</evidence>
<evidence type="ECO:0000313" key="4">
    <source>
        <dbReference type="Proteomes" id="UP001596298"/>
    </source>
</evidence>
<keyword evidence="1" id="KW-0472">Membrane</keyword>
<dbReference type="SUPFAM" id="SSF56219">
    <property type="entry name" value="DNase I-like"/>
    <property type="match status" value="1"/>
</dbReference>
<dbReference type="Pfam" id="PF03372">
    <property type="entry name" value="Exo_endo_phos"/>
    <property type="match status" value="1"/>
</dbReference>
<evidence type="ECO:0000313" key="3">
    <source>
        <dbReference type="EMBL" id="MFC6706039.1"/>
    </source>
</evidence>
<accession>A0ABW2AHC1</accession>
<dbReference type="Proteomes" id="UP001596298">
    <property type="component" value="Unassembled WGS sequence"/>
</dbReference>
<feature type="domain" description="Endonuclease/exonuclease/phosphatase" evidence="2">
    <location>
        <begin position="109"/>
        <end position="315"/>
    </location>
</feature>
<organism evidence="3 4">
    <name type="scientific">Flexivirga alba</name>
    <dbReference type="NCBI Taxonomy" id="702742"/>
    <lineage>
        <taxon>Bacteria</taxon>
        <taxon>Bacillati</taxon>
        <taxon>Actinomycetota</taxon>
        <taxon>Actinomycetes</taxon>
        <taxon>Micrococcales</taxon>
        <taxon>Dermacoccaceae</taxon>
        <taxon>Flexivirga</taxon>
    </lineage>
</organism>
<comment type="caution">
    <text evidence="3">The sequence shown here is derived from an EMBL/GenBank/DDBJ whole genome shotgun (WGS) entry which is preliminary data.</text>
</comment>
<proteinExistence type="predicted"/>
<keyword evidence="3" id="KW-0255">Endonuclease</keyword>
<keyword evidence="1" id="KW-1133">Transmembrane helix</keyword>
<reference evidence="4" key="1">
    <citation type="journal article" date="2019" name="Int. J. Syst. Evol. Microbiol.">
        <title>The Global Catalogue of Microorganisms (GCM) 10K type strain sequencing project: providing services to taxonomists for standard genome sequencing and annotation.</title>
        <authorList>
            <consortium name="The Broad Institute Genomics Platform"/>
            <consortium name="The Broad Institute Genome Sequencing Center for Infectious Disease"/>
            <person name="Wu L."/>
            <person name="Ma J."/>
        </authorList>
    </citation>
    <scope>NUCLEOTIDE SEQUENCE [LARGE SCALE GENOMIC DNA]</scope>
    <source>
        <strain evidence="4">CCUG 58127</strain>
    </source>
</reference>
<dbReference type="Gene3D" id="3.60.10.10">
    <property type="entry name" value="Endonuclease/exonuclease/phosphatase"/>
    <property type="match status" value="1"/>
</dbReference>
<feature type="transmembrane region" description="Helical" evidence="1">
    <location>
        <begin position="21"/>
        <end position="40"/>
    </location>
</feature>
<keyword evidence="3" id="KW-0540">Nuclease</keyword>
<protein>
    <submittedName>
        <fullName evidence="3">Endonuclease/exonuclease/phosphatase family protein</fullName>
    </submittedName>
</protein>
<feature type="transmembrane region" description="Helical" evidence="1">
    <location>
        <begin position="46"/>
        <end position="67"/>
    </location>
</feature>
<gene>
    <name evidence="3" type="ORF">ACFQDH_12400</name>
</gene>
<dbReference type="InterPro" id="IPR005135">
    <property type="entry name" value="Endo/exonuclease/phosphatase"/>
</dbReference>
<sequence>MPESRPQPRNWWRPEARTVPWWVLAVLLVLVALGVLARWLDATWLVPIVQAFFPVFGVSALVLLVAVAAMRYRWLALCALVVAIPPLALGMASVRSDTVAAGPHDEVVLTLNLQYGHANAAEVVAAARERRVDTLVLEECTPEELTALRRHGLDGVLPHQAGSAEPGIRGTVVRSNHPVTLIAAHPAGRFPSIPDVLVQTPQGAYRLRAVHTPAPLPDIVPDWRSALRSLTRWRAELPAKQPLVMAGDFNASSAMPGFRELADGLTDSSRATGSGWTRTWPRGAWLPPFIQLDHVLTRGFGVVADGTIDVSGTDHRGYWARLRFEPVTRAAAR</sequence>
<keyword evidence="3" id="KW-0378">Hydrolase</keyword>
<name>A0ABW2AHC1_9MICO</name>
<dbReference type="GO" id="GO:0004519">
    <property type="term" value="F:endonuclease activity"/>
    <property type="evidence" value="ECO:0007669"/>
    <property type="project" value="UniProtKB-KW"/>
</dbReference>
<keyword evidence="1" id="KW-0812">Transmembrane</keyword>
<feature type="transmembrane region" description="Helical" evidence="1">
    <location>
        <begin position="74"/>
        <end position="94"/>
    </location>
</feature>
<dbReference type="EMBL" id="JBHSWH010000001">
    <property type="protein sequence ID" value="MFC6706039.1"/>
    <property type="molecule type" value="Genomic_DNA"/>
</dbReference>
<dbReference type="InterPro" id="IPR036691">
    <property type="entry name" value="Endo/exonu/phosph_ase_sf"/>
</dbReference>